<dbReference type="Gene3D" id="3.20.20.370">
    <property type="entry name" value="Glycoside hydrolase/deacetylase"/>
    <property type="match status" value="1"/>
</dbReference>
<accession>A0A7K1LE50</accession>
<feature type="domain" description="NodB homology" evidence="1">
    <location>
        <begin position="67"/>
        <end position="178"/>
    </location>
</feature>
<dbReference type="PANTHER" id="PTHR43123:SF4">
    <property type="entry name" value="POLYSACCHARIDE DEACETYLASE"/>
    <property type="match status" value="1"/>
</dbReference>
<dbReference type="InterPro" id="IPR011330">
    <property type="entry name" value="Glyco_hydro/deAcase_b/a-brl"/>
</dbReference>
<dbReference type="Pfam" id="PF01522">
    <property type="entry name" value="Polysacc_deac_1"/>
    <property type="match status" value="1"/>
</dbReference>
<dbReference type="InterPro" id="IPR002509">
    <property type="entry name" value="NODB_dom"/>
</dbReference>
<gene>
    <name evidence="2" type="ORF">GNZ18_39885</name>
</gene>
<dbReference type="CDD" id="cd10979">
    <property type="entry name" value="CE4_PuuE_like"/>
    <property type="match status" value="1"/>
</dbReference>
<dbReference type="RefSeq" id="WP_156222643.1">
    <property type="nucleotide sequence ID" value="NZ_WOFH01000023.1"/>
</dbReference>
<comment type="caution">
    <text evidence="2">The sequence shown here is derived from an EMBL/GenBank/DDBJ whole genome shotgun (WGS) entry which is preliminary data.</text>
</comment>
<dbReference type="PANTHER" id="PTHR43123">
    <property type="entry name" value="POLYSACCHARIDE DEACETYLASE-RELATED"/>
    <property type="match status" value="1"/>
</dbReference>
<dbReference type="Proteomes" id="UP000432015">
    <property type="component" value="Unassembled WGS sequence"/>
</dbReference>
<keyword evidence="3" id="KW-1185">Reference proteome</keyword>
<evidence type="ECO:0000313" key="2">
    <source>
        <dbReference type="EMBL" id="MUN42710.1"/>
    </source>
</evidence>
<dbReference type="AlphaFoldDB" id="A0A7K1LE50"/>
<evidence type="ECO:0000259" key="1">
    <source>
        <dbReference type="Pfam" id="PF01522"/>
    </source>
</evidence>
<sequence>MTNTGENRLYDYSPITERPPLDWPGGARVAAYVGLNIEHFLVGRPSTSIWSGTSHLDPDALNHGWRDYGTRVGIWRTIASLDRHGFRASALLNSDAVRHYPQIIEAGMERDWAWLAHGRTNSVLHTGMGVDEERAVLADIVDTIAGATGRRPRGWMGPGLTETHNTPALLAELGLEYVLDWTSDDQPFPLNVPGMLSVPYTLELNDLLLFSNGTTGPEFVRMVKDQYEQLHADSEHGGRVMALALHPFVTGQPFRAKYLDLALEFLAAQPDIWLTTSDEIAAHYRSL</sequence>
<proteinExistence type="predicted"/>
<reference evidence="2 3" key="1">
    <citation type="submission" date="2019-11" db="EMBL/GenBank/DDBJ databases">
        <authorList>
            <person name="Cao P."/>
        </authorList>
    </citation>
    <scope>NUCLEOTIDE SEQUENCE [LARGE SCALE GENOMIC DNA]</scope>
    <source>
        <strain evidence="2 3">NEAU-AAG5</strain>
    </source>
</reference>
<dbReference type="EMBL" id="WOFH01000023">
    <property type="protein sequence ID" value="MUN42710.1"/>
    <property type="molecule type" value="Genomic_DNA"/>
</dbReference>
<evidence type="ECO:0000313" key="3">
    <source>
        <dbReference type="Proteomes" id="UP000432015"/>
    </source>
</evidence>
<dbReference type="SUPFAM" id="SSF88713">
    <property type="entry name" value="Glycoside hydrolase/deacetylase"/>
    <property type="match status" value="1"/>
</dbReference>
<dbReference type="GO" id="GO:0016810">
    <property type="term" value="F:hydrolase activity, acting on carbon-nitrogen (but not peptide) bonds"/>
    <property type="evidence" value="ECO:0007669"/>
    <property type="project" value="InterPro"/>
</dbReference>
<name>A0A7K1LE50_9ACTN</name>
<protein>
    <submittedName>
        <fullName evidence="2">Polysaccharide deacetylase family protein</fullName>
    </submittedName>
</protein>
<organism evidence="2 3">
    <name type="scientific">Actinomadura litoris</name>
    <dbReference type="NCBI Taxonomy" id="2678616"/>
    <lineage>
        <taxon>Bacteria</taxon>
        <taxon>Bacillati</taxon>
        <taxon>Actinomycetota</taxon>
        <taxon>Actinomycetes</taxon>
        <taxon>Streptosporangiales</taxon>
        <taxon>Thermomonosporaceae</taxon>
        <taxon>Actinomadura</taxon>
    </lineage>
</organism>
<dbReference type="GO" id="GO:0005975">
    <property type="term" value="P:carbohydrate metabolic process"/>
    <property type="evidence" value="ECO:0007669"/>
    <property type="project" value="InterPro"/>
</dbReference>